<evidence type="ECO:0000313" key="2">
    <source>
        <dbReference type="Proteomes" id="UP000774617"/>
    </source>
</evidence>
<comment type="caution">
    <text evidence="1">The sequence shown here is derived from an EMBL/GenBank/DDBJ whole genome shotgun (WGS) entry which is preliminary data.</text>
</comment>
<keyword evidence="2" id="KW-1185">Reference proteome</keyword>
<reference evidence="1 2" key="1">
    <citation type="journal article" date="2021" name="Nat. Commun.">
        <title>Genetic determinants of endophytism in the Arabidopsis root mycobiome.</title>
        <authorList>
            <person name="Mesny F."/>
            <person name="Miyauchi S."/>
            <person name="Thiergart T."/>
            <person name="Pickel B."/>
            <person name="Atanasova L."/>
            <person name="Karlsson M."/>
            <person name="Huettel B."/>
            <person name="Barry K.W."/>
            <person name="Haridas S."/>
            <person name="Chen C."/>
            <person name="Bauer D."/>
            <person name="Andreopoulos W."/>
            <person name="Pangilinan J."/>
            <person name="LaButti K."/>
            <person name="Riley R."/>
            <person name="Lipzen A."/>
            <person name="Clum A."/>
            <person name="Drula E."/>
            <person name="Henrissat B."/>
            <person name="Kohler A."/>
            <person name="Grigoriev I.V."/>
            <person name="Martin F.M."/>
            <person name="Hacquard S."/>
        </authorList>
    </citation>
    <scope>NUCLEOTIDE SEQUENCE [LARGE SCALE GENOMIC DNA]</scope>
    <source>
        <strain evidence="1 2">MPI-SDFR-AT-0080</strain>
    </source>
</reference>
<evidence type="ECO:0000313" key="1">
    <source>
        <dbReference type="EMBL" id="KAH7053340.1"/>
    </source>
</evidence>
<proteinExistence type="predicted"/>
<name>A0ABQ8GF34_9PEZI</name>
<accession>A0ABQ8GF34</accession>
<organism evidence="1 2">
    <name type="scientific">Macrophomina phaseolina</name>
    <dbReference type="NCBI Taxonomy" id="35725"/>
    <lineage>
        <taxon>Eukaryota</taxon>
        <taxon>Fungi</taxon>
        <taxon>Dikarya</taxon>
        <taxon>Ascomycota</taxon>
        <taxon>Pezizomycotina</taxon>
        <taxon>Dothideomycetes</taxon>
        <taxon>Dothideomycetes incertae sedis</taxon>
        <taxon>Botryosphaeriales</taxon>
        <taxon>Botryosphaeriaceae</taxon>
        <taxon>Macrophomina</taxon>
    </lineage>
</organism>
<sequence length="224" mass="24126">MDAGFGSPAKRPGGRHCLWRQMPFGRHRAHEGHGWLASNTLCARRDGRLLPPPHTGGQWAGSAALRGLWDVRCAQGLGGRGQRAGGRACDAQFTRSAWAKRARKACLFCCALWLCSVLSPSPLAVFSASLCTSSRVSWERKGEIWPGRPSPFAVLPATKQKAPQSTANVNLTQDQDSPCAGLTTSFLSLSVVRTPSLSITRLFSSPPIRASLLPPSPRLRCPMA</sequence>
<dbReference type="EMBL" id="JAGTJR010000010">
    <property type="protein sequence ID" value="KAH7053340.1"/>
    <property type="molecule type" value="Genomic_DNA"/>
</dbReference>
<protein>
    <submittedName>
        <fullName evidence="1">Uncharacterized protein</fullName>
    </submittedName>
</protein>
<dbReference type="Proteomes" id="UP000774617">
    <property type="component" value="Unassembled WGS sequence"/>
</dbReference>
<gene>
    <name evidence="1" type="ORF">B0J12DRAFT_52434</name>
</gene>